<evidence type="ECO:0000313" key="1">
    <source>
        <dbReference type="EMBL" id="CBE68736.1"/>
    </source>
</evidence>
<name>D5MG55_METO1</name>
<dbReference type="InterPro" id="IPR011257">
    <property type="entry name" value="DNA_glycosylase"/>
</dbReference>
<sequence length="250" mass="28628">MESLLVRIAKERFTHPTSQIVHFVEDNDDANDILNNLDQYPHAYVLACLMDRQIKAERAWVIPYLIYKELNSFLLDDLAKIGLPELKRIFNANKLHRFNDTMASVFHDAVLKIKNEYEGNAAIIWSNNPSSSAVVYRFLGFKGSGIKISTMAANILARQFRIPFSDYYSIDISPDVHIIRVMKRMGFVPSDANNDMVIYKARELNPGFPGIIDFSCWEIGRKWCRPRTPNCVDCIVTSECNKVTSVQDSQ</sequence>
<dbReference type="EMBL" id="FP565575">
    <property type="protein sequence ID" value="CBE68736.1"/>
    <property type="molecule type" value="Genomic_DNA"/>
</dbReference>
<dbReference type="STRING" id="671143.DAMO_1678"/>
<dbReference type="AlphaFoldDB" id="D5MG55"/>
<dbReference type="eggNOG" id="COG0177">
    <property type="taxonomic scope" value="Bacteria"/>
</dbReference>
<dbReference type="SUPFAM" id="SSF48150">
    <property type="entry name" value="DNA-glycosylase"/>
    <property type="match status" value="1"/>
</dbReference>
<dbReference type="GO" id="GO:0006281">
    <property type="term" value="P:DNA repair"/>
    <property type="evidence" value="ECO:0007669"/>
    <property type="project" value="InterPro"/>
</dbReference>
<accession>D5MG55</accession>
<protein>
    <recommendedName>
        <fullName evidence="3">Iron-sulfur cluster loop</fullName>
    </recommendedName>
</protein>
<evidence type="ECO:0000313" key="2">
    <source>
        <dbReference type="Proteomes" id="UP000006898"/>
    </source>
</evidence>
<dbReference type="Proteomes" id="UP000006898">
    <property type="component" value="Chromosome"/>
</dbReference>
<gene>
    <name evidence="1" type="ORF">DAMO_1678</name>
</gene>
<reference evidence="1 2" key="1">
    <citation type="journal article" date="2010" name="Nature">
        <title>Nitrite-driven anaerobic methane oxidation by oxygenic bacteria.</title>
        <authorList>
            <person name="Ettwig K.F."/>
            <person name="Butler M.K."/>
            <person name="Le Paslier D."/>
            <person name="Pelletier E."/>
            <person name="Mangenot S."/>
            <person name="Kuypers M.M.M."/>
            <person name="Schreiber F."/>
            <person name="Dutilh B.E."/>
            <person name="Zedelius J."/>
            <person name="de Beer D."/>
            <person name="Gloerich J."/>
            <person name="Wessels H.J.C.T."/>
            <person name="van Allen T."/>
            <person name="Luesken F."/>
            <person name="Wu M."/>
            <person name="van de Pas-Schoonen K.T."/>
            <person name="Op den Camp H.J.M."/>
            <person name="Janssen-Megens E.M."/>
            <person name="Francoijs K-J."/>
            <person name="Stunnenberg H."/>
            <person name="Weissenbach J."/>
            <person name="Jetten M.S.M."/>
            <person name="Strous M."/>
        </authorList>
    </citation>
    <scope>NUCLEOTIDE SEQUENCE [LARGE SCALE GENOMIC DNA]</scope>
</reference>
<dbReference type="KEGG" id="mox:DAMO_1678"/>
<dbReference type="Gene3D" id="1.10.1670.10">
    <property type="entry name" value="Helix-hairpin-Helix base-excision DNA repair enzymes (C-terminal)"/>
    <property type="match status" value="1"/>
</dbReference>
<dbReference type="InterPro" id="IPR023170">
    <property type="entry name" value="HhH_base_excis_C"/>
</dbReference>
<organism evidence="1 2">
    <name type="scientific">Methylomirabilis oxygeniifera</name>
    <dbReference type="NCBI Taxonomy" id="671143"/>
    <lineage>
        <taxon>Bacteria</taxon>
        <taxon>Candidatus Methylomirabilota</taxon>
        <taxon>Candidatus Methylomirabilia</taxon>
        <taxon>Candidatus Methylomirabilales</taxon>
        <taxon>Candidatus Methylomirabilaceae</taxon>
        <taxon>Candidatus Methylomirabilis</taxon>
    </lineage>
</organism>
<dbReference type="GO" id="GO:0003824">
    <property type="term" value="F:catalytic activity"/>
    <property type="evidence" value="ECO:0007669"/>
    <property type="project" value="InterPro"/>
</dbReference>
<dbReference type="HOGENOM" id="CLU_090308_0_0_0"/>
<proteinExistence type="predicted"/>
<evidence type="ECO:0008006" key="3">
    <source>
        <dbReference type="Google" id="ProtNLM"/>
    </source>
</evidence>